<reference evidence="1 2" key="1">
    <citation type="submission" date="2021-04" db="EMBL/GenBank/DDBJ databases">
        <authorList>
            <person name="Shkoporov A.N."/>
            <person name="Stockdale S.R."/>
            <person name="Guerin E."/>
            <person name="Ross R.P."/>
            <person name="Hill C."/>
        </authorList>
    </citation>
    <scope>NUCLEOTIDE SEQUENCE [LARGE SCALE GENOMIC DNA]</scope>
    <source>
        <strain evidence="2">cr61_1</strain>
    </source>
</reference>
<dbReference type="Gene3D" id="3.80.10.10">
    <property type="entry name" value="Ribonuclease Inhibitor"/>
    <property type="match status" value="1"/>
</dbReference>
<proteinExistence type="predicted"/>
<keyword evidence="2" id="KW-1185">Reference proteome</keyword>
<dbReference type="KEGG" id="vg:75686980"/>
<organism evidence="1 2">
    <name type="scientific">uncultured phage cr61_1</name>
    <dbReference type="NCBI Taxonomy" id="2986417"/>
    <lineage>
        <taxon>Viruses</taxon>
        <taxon>Duplodnaviria</taxon>
        <taxon>Heunggongvirae</taxon>
        <taxon>Uroviricota</taxon>
        <taxon>Caudoviricetes</taxon>
        <taxon>Crassvirales</taxon>
        <taxon>Suoliviridae</taxon>
        <taxon>Oafivirinae</taxon>
        <taxon>Bohxovirus</taxon>
        <taxon>Bohxovirus oralis</taxon>
    </lineage>
</organism>
<name>A0AAE7S2I4_9CAUD</name>
<dbReference type="Proteomes" id="UP000827408">
    <property type="component" value="Segment"/>
</dbReference>
<accession>A0AAE7S2I4</accession>
<sequence>MNNLKKFNTDRSKWEILMSSDAKGVSLTNPKMLKANESVISVDTAIERLKDDLSIALGNISWLALHGGGGSGGGGGTAPAGEELSVTIKVNNKESNSTINMGEDGLLVNIEGISVKYNKPWEISAYVGSTKVYATSVNASNSVFFIPYTNIAKSLNNHTGRLVISASYNDDSNGVYGQSQWSGSVIDNNIILKCEDVAASLTTLNTSFIKLQYSVGAIGQYTLDLTIQGSSNTILKSYDISVASTNQLTNSIELSDLFTEDTKWIDVYTVKQTLTNKQDLNITKTIKSSLTLVSNNIMISTNVMSKDLNNPVEVNMDGSLYLEFTPYVSQLTSFNYDIFIDDTQVRLNQPGIFAQTVKDYISVSNKEFAVKDKVSKVRVVVKAGDKTAEATYYIKFIKSKVNYINDTFNMYNSCIFDMTARNFNQGTYEFPYSNSLYKLKSKTAKSNMSTIKLNIRSTISVKDTGEFYYRVSNGATGIINKFKLDNSDYKFDDLLSSLGDVYTICLHYHADYHPDDNRTILFSGDVSVADNNLGDITNGISIDVHGLYIDNQRVLELEDNIDNDIAIVCYSQLVDGNIEYIVKVYLDGVVSAVRKLSTRIKMGDSLYVGCRRYIKGGKEYLINKCDTNIYNIRIYTEALNEFDIMCQHINNIIATNYVNSAPNYGRIDAELKKNFCSRDADGNIKSLLYNQDAQQYSIDFLLDSNNRLDVNKLSENAKEIGVPIMLIDVSNDSSWSFNSFVKQQSSSSVTLPETENKVVLYWDPIGISNDGSNTDNTVKTIKNATISLQGTSTLKDSVKNLNITLPTGTVFTPKSTWIPELTYTLKADIVDSSHANNAAIGSFINTELGKKDNPYFPFDPAALKNVYDSQYVKTQQPTATLKHTVEGFPVFVIIKFYTDALNTLSVTPLGVYSFNIGRDAHRNLGFKLVKSIKSATDHNPIQVTTFPFYADNVEVDETFDQDKSAWIEIKDTNSLVGFERITNSLPEDLDTSKGDFWLNDENILNLKYEVRFPNGKRTSDYPGFKEFVSNIMKLPIEGCYSSDVNGSNTIPMISGSYDQYTVDSSGNYSKLNRKQLIIVDPNSISDNMGFSVDSAFKYFIICNYFGLVDNFGKNSTYRTWDGSTFYVDFYDLDTANGSDNQGELKIDPDVWIKYITNQATSENATRGMLYVAETFNHDKGLSKTTVSANTNKLWLSLDTPFTKAKWRDGQDTVNSIYAQYWYEFRSFTEALANANGYDTFMNYFTDKYFVKQTELCGSLIFNYDYKLKYMLLFTSNIITNAKDIVKLHGRKVAHNRTWLKKHVIFLDSLFRWRDMSKRLAAMTFKNNTDVTVNATVAGTLVDALPVTSNCPVISRIAVGDTVQAFYFLPNNTKTYVNVGNMQQGGPYTWTMNNSNSIIELGDRLTSLYNMKISSIAKSINELNIDPLGLPAIHTIDMHNNKYFSGQFSLDVFRQASVSEVRTINFANTACAINGDSFYLDIELNPGTVNAKTKFTKLTDIDISGSNCITNIFIPTNVPLLSLNITNSNIMDLRLIHQQYLPDVDLSGCNNLSSVYIEDCNTVKELNLTGYANLRSVKITHCENLQRLIVDSNLNLEIVDIENCPNLSDVKITNNTQLVGGREDNFVTLSDLNSLTNINLSGNNNLKTANITNCNQLNILKLYLNNTLISNFNNNQLLDLSDFSSIQEFNIQSNTGIKEILFSTNASRPAYITNTFEKCENLLRIYGNIVVKCNRCFNGLSKFSIHGTTSTVNFQGKNVLAIADNTHVVKLPSEVLTNNAIPDDNFVMPINVSNKLTNITFQDINDASLMYNGTACTLFDIYYTLQNLGSLKNLDLMFYFVLNAKFQKTNQADNSPNRYMFKLAKGITSLHDTFTGCWGNSAVLYSPHFVGDDVTVDDGLFSPLVDSIINISDIWTGPVTGVFDRFLFRHSSKNYKINNVEYFLSSTNNVIVNNTNTLNTSDVFNTAVKDNLDESFKTNASLYGNLKDFFKNLTNLSSINRFANANYIDYDTINITTNVSLVYASFIAKYGHGTINFTNIFKNPQYVSRINGFLSSEKLNGGVTFNINNDSFKGFVNLTAIDCVDNNYNLSIFGSGCTKVISGQFPYDIFKNCPKLLNCCGFFAYTIMPNLINGNHVELPGPLFLSNTKLNNITGLFRDVKFTYKLTSNGFANCPNLLYANGIFSNSSYSESNQSYIPYKLFYHGSKTISNTYYGIQDGTLTTDTEYRDNRKVVIYNIVRADGSEVKMENTNNVVKWFSKNAGNWEEVTNPEGVLYFKQVVSTEAPNTSILGLLNAFANSRIEPYINNDPELIHNENYNPFKFIYKGGIISTNTSYDNIDETIMWSYDGVTTKDNKHNGDYEHDPNTILVSIGQGGNVVNGSLNFCCAPDLFRYCNGNCDITSIFNNCGPQWPYYNESGLRGRIPDILLLPFKNFKKDLSNMFNTCSSLTRVSKSSSSSDVYVIPPHFFEYAPNITSLNGTFADTSVYPNQVFTAFDYISNNTLGNISRVFAMVKAPESTASNPVVFNSVFQKFTNLIDINSAFVLDYVNYANLGYFKFVSVFPSNRYTSASQYSRNQRFSNVFAGYSSACVVHENPKTLINNNITNNYKTV</sequence>
<dbReference type="InterPro" id="IPR032675">
    <property type="entry name" value="LRR_dom_sf"/>
</dbReference>
<dbReference type="GeneID" id="75686980"/>
<keyword evidence="1" id="KW-0675">Receptor</keyword>
<dbReference type="RefSeq" id="YP_010509500.1">
    <property type="nucleotide sequence ID" value="NC_067209.1"/>
</dbReference>
<dbReference type="SUPFAM" id="SSF52058">
    <property type="entry name" value="L domain-like"/>
    <property type="match status" value="1"/>
</dbReference>
<dbReference type="EMBL" id="MZ130491">
    <property type="protein sequence ID" value="QWM90560.1"/>
    <property type="molecule type" value="Genomic_DNA"/>
</dbReference>
<evidence type="ECO:0000313" key="1">
    <source>
        <dbReference type="EMBL" id="QWM90560.1"/>
    </source>
</evidence>
<evidence type="ECO:0000313" key="2">
    <source>
        <dbReference type="Proteomes" id="UP000827408"/>
    </source>
</evidence>
<protein>
    <submittedName>
        <fullName evidence="1">Internalin receptor-binding protein-like protein</fullName>
    </submittedName>
</protein>
<gene>
    <name evidence="1" type="primary">gp_67488</name>
</gene>